<evidence type="ECO:0000313" key="10">
    <source>
        <dbReference type="Proteomes" id="UP000636479"/>
    </source>
</evidence>
<dbReference type="PROSITE" id="PS00626">
    <property type="entry name" value="RCC1_2"/>
    <property type="match status" value="1"/>
</dbReference>
<dbReference type="InterPro" id="IPR009091">
    <property type="entry name" value="RCC1/BLIP-II"/>
</dbReference>
<dbReference type="PROSITE" id="PS01359">
    <property type="entry name" value="ZF_PHD_1"/>
    <property type="match status" value="1"/>
</dbReference>
<reference evidence="9" key="1">
    <citation type="submission" date="2020-05" db="EMBL/GenBank/DDBJ databases">
        <title>Mycena genomes resolve the evolution of fungal bioluminescence.</title>
        <authorList>
            <person name="Tsai I.J."/>
        </authorList>
    </citation>
    <scope>NUCLEOTIDE SEQUENCE</scope>
    <source>
        <strain evidence="9">171206Taipei</strain>
    </source>
</reference>
<dbReference type="InterPro" id="IPR058923">
    <property type="entry name" value="RCC1-like_dom"/>
</dbReference>
<accession>A0A8H6T3A9</accession>
<feature type="domain" description="PHD-type" evidence="8">
    <location>
        <begin position="430"/>
        <end position="482"/>
    </location>
</feature>
<dbReference type="GO" id="GO:0031267">
    <property type="term" value="F:small GTPase binding"/>
    <property type="evidence" value="ECO:0007669"/>
    <property type="project" value="TreeGrafter"/>
</dbReference>
<dbReference type="EMBL" id="JACAZF010000003">
    <property type="protein sequence ID" value="KAF7309577.1"/>
    <property type="molecule type" value="Genomic_DNA"/>
</dbReference>
<evidence type="ECO:0000256" key="7">
    <source>
        <dbReference type="SAM" id="MobiDB-lite"/>
    </source>
</evidence>
<name>A0A8H6T3A9_9AGAR</name>
<feature type="repeat" description="RCC1" evidence="6">
    <location>
        <begin position="183"/>
        <end position="245"/>
    </location>
</feature>
<comment type="caution">
    <text evidence="9">The sequence shown here is derived from an EMBL/GenBank/DDBJ whole genome shotgun (WGS) entry which is preliminary data.</text>
</comment>
<keyword evidence="1" id="KW-0479">Metal-binding</keyword>
<dbReference type="InterPro" id="IPR013083">
    <property type="entry name" value="Znf_RING/FYVE/PHD"/>
</dbReference>
<evidence type="ECO:0000256" key="1">
    <source>
        <dbReference type="ARBA" id="ARBA00022723"/>
    </source>
</evidence>
<dbReference type="PRINTS" id="PR00633">
    <property type="entry name" value="RCCNDNSATION"/>
</dbReference>
<evidence type="ECO:0000256" key="5">
    <source>
        <dbReference type="PROSITE-ProRule" id="PRU00146"/>
    </source>
</evidence>
<evidence type="ECO:0000256" key="2">
    <source>
        <dbReference type="ARBA" id="ARBA00022737"/>
    </source>
</evidence>
<dbReference type="InterPro" id="IPR001965">
    <property type="entry name" value="Znf_PHD"/>
</dbReference>
<organism evidence="9 10">
    <name type="scientific">Mycena indigotica</name>
    <dbReference type="NCBI Taxonomy" id="2126181"/>
    <lineage>
        <taxon>Eukaryota</taxon>
        <taxon>Fungi</taxon>
        <taxon>Dikarya</taxon>
        <taxon>Basidiomycota</taxon>
        <taxon>Agaricomycotina</taxon>
        <taxon>Agaricomycetes</taxon>
        <taxon>Agaricomycetidae</taxon>
        <taxon>Agaricales</taxon>
        <taxon>Marasmiineae</taxon>
        <taxon>Mycenaceae</taxon>
        <taxon>Mycena</taxon>
    </lineage>
</organism>
<sequence length="517" mass="54973">MPDQDWGRVLICGGTDWVRLGKKNAKSNDETPDLAEPHILRSLANVKIVSIHTSGHACHAVLLDVDGAAWLLGRNVSSALGLPSQTESISEHAPKRLTPSELGAPPGTKFVHAACGRNHTLLVDSDGELWTAGVNTVGQCGHPTSSEVATFKTVAVISKAGIKEHVAQAAAGITFSAVITTSGKVYTFGSGEKGQLGNGRTGERIITGNKVAFEVVSDPIEIEGFESKVTQISAGPQHCISLDSTGLVYVWGYGGYCRLGLGNQVDELRPKIVPNFAGNKELLRGAIVCAGPSNSVVVDRQGMYWMAGKWKNTGEGSSGSPYSSFRYMQDIMACKVTFVACGGVTHWVITDDDDVEGQVMTVAWGQNAANYELGLGPDEPKSATKPTKHVPLSGVDVLELAAGQNTTFFLVRPNEKYSDLPRHPEVDNVPETCVECGIDHGDDGPEVLECEKCDAPYHISCLLPPLASVPDGEWFCADCEENPGASVGAAAKKLQARSLKRKGDPPSSPTTSKKQRQ</sequence>
<keyword evidence="3 5" id="KW-0863">Zinc-finger</keyword>
<feature type="repeat" description="RCC1" evidence="6">
    <location>
        <begin position="67"/>
        <end position="126"/>
    </location>
</feature>
<feature type="region of interest" description="Disordered" evidence="7">
    <location>
        <begin position="491"/>
        <end position="517"/>
    </location>
</feature>
<dbReference type="RefSeq" id="XP_037223027.1">
    <property type="nucleotide sequence ID" value="XM_037360142.1"/>
</dbReference>
<proteinExistence type="predicted"/>
<evidence type="ECO:0000313" key="9">
    <source>
        <dbReference type="EMBL" id="KAF7309577.1"/>
    </source>
</evidence>
<dbReference type="InterPro" id="IPR000408">
    <property type="entry name" value="Reg_chr_condens"/>
</dbReference>
<dbReference type="Pfam" id="PF25390">
    <property type="entry name" value="WD40_RLD"/>
    <property type="match status" value="1"/>
</dbReference>
<dbReference type="Gene3D" id="2.130.10.30">
    <property type="entry name" value="Regulator of chromosome condensation 1/beta-lactamase-inhibitor protein II"/>
    <property type="match status" value="2"/>
</dbReference>
<dbReference type="Proteomes" id="UP000636479">
    <property type="component" value="Unassembled WGS sequence"/>
</dbReference>
<dbReference type="SUPFAM" id="SSF57903">
    <property type="entry name" value="FYVE/PHD zinc finger"/>
    <property type="match status" value="1"/>
</dbReference>
<gene>
    <name evidence="9" type="ORF">MIND_00328700</name>
</gene>
<dbReference type="PROSITE" id="PS50012">
    <property type="entry name" value="RCC1_3"/>
    <property type="match status" value="4"/>
</dbReference>
<dbReference type="SMART" id="SM00249">
    <property type="entry name" value="PHD"/>
    <property type="match status" value="1"/>
</dbReference>
<dbReference type="InterPro" id="IPR019787">
    <property type="entry name" value="Znf_PHD-finger"/>
</dbReference>
<dbReference type="AlphaFoldDB" id="A0A8H6T3A9"/>
<keyword evidence="4" id="KW-0862">Zinc</keyword>
<dbReference type="Gene3D" id="3.30.40.10">
    <property type="entry name" value="Zinc/RING finger domain, C3HC4 (zinc finger)"/>
    <property type="match status" value="1"/>
</dbReference>
<dbReference type="GeneID" id="59342658"/>
<feature type="repeat" description="RCC1" evidence="6">
    <location>
        <begin position="359"/>
        <end position="413"/>
    </location>
</feature>
<feature type="repeat" description="RCC1" evidence="6">
    <location>
        <begin position="246"/>
        <end position="301"/>
    </location>
</feature>
<dbReference type="PANTHER" id="PTHR46207">
    <property type="entry name" value="PROTEIN RCC2"/>
    <property type="match status" value="1"/>
</dbReference>
<dbReference type="PROSITE" id="PS50016">
    <property type="entry name" value="ZF_PHD_2"/>
    <property type="match status" value="1"/>
</dbReference>
<keyword evidence="2" id="KW-0677">Repeat</keyword>
<dbReference type="OrthoDB" id="5370059at2759"/>
<dbReference type="GO" id="GO:0016020">
    <property type="term" value="C:membrane"/>
    <property type="evidence" value="ECO:0007669"/>
    <property type="project" value="TreeGrafter"/>
</dbReference>
<dbReference type="InterPro" id="IPR019786">
    <property type="entry name" value="Zinc_finger_PHD-type_CS"/>
</dbReference>
<evidence type="ECO:0000256" key="6">
    <source>
        <dbReference type="PROSITE-ProRule" id="PRU00235"/>
    </source>
</evidence>
<keyword evidence="10" id="KW-1185">Reference proteome</keyword>
<dbReference type="InterPro" id="IPR011011">
    <property type="entry name" value="Znf_FYVE_PHD"/>
</dbReference>
<dbReference type="GO" id="GO:0008270">
    <property type="term" value="F:zinc ion binding"/>
    <property type="evidence" value="ECO:0007669"/>
    <property type="project" value="UniProtKB-KW"/>
</dbReference>
<protein>
    <submittedName>
        <fullName evidence="9">PHD-type domain-containing protein</fullName>
    </submittedName>
</protein>
<evidence type="ECO:0000259" key="8">
    <source>
        <dbReference type="PROSITE" id="PS50016"/>
    </source>
</evidence>
<evidence type="ECO:0000256" key="3">
    <source>
        <dbReference type="ARBA" id="ARBA00022771"/>
    </source>
</evidence>
<evidence type="ECO:0000256" key="4">
    <source>
        <dbReference type="ARBA" id="ARBA00022833"/>
    </source>
</evidence>
<dbReference type="PANTHER" id="PTHR46207:SF1">
    <property type="entry name" value="PROTEIN RCC2"/>
    <property type="match status" value="1"/>
</dbReference>
<dbReference type="InterPro" id="IPR028641">
    <property type="entry name" value="RCC2"/>
</dbReference>
<dbReference type="SUPFAM" id="SSF50985">
    <property type="entry name" value="RCC1/BLIP-II"/>
    <property type="match status" value="1"/>
</dbReference>
<dbReference type="Pfam" id="PF00628">
    <property type="entry name" value="PHD"/>
    <property type="match status" value="1"/>
</dbReference>